<reference evidence="1 2" key="1">
    <citation type="submission" date="2016-10" db="EMBL/GenBank/DDBJ databases">
        <title>Comparative genome analysis of multiple Pseudomonas spp. focuses on biocontrol and plant growth promoting traits.</title>
        <authorList>
            <person name="Tao X.-Y."/>
            <person name="Taylor C.G."/>
        </authorList>
    </citation>
    <scope>NUCLEOTIDE SEQUENCE [LARGE SCALE GENOMIC DNA]</scope>
    <source>
        <strain evidence="1 2">48H11</strain>
    </source>
</reference>
<dbReference type="RefSeq" id="WP_123427081.1">
    <property type="nucleotide sequence ID" value="NZ_MOBJ01000015.1"/>
</dbReference>
<dbReference type="Proteomes" id="UP000286071">
    <property type="component" value="Unassembled WGS sequence"/>
</dbReference>
<comment type="caution">
    <text evidence="1">The sequence shown here is derived from an EMBL/GenBank/DDBJ whole genome shotgun (WGS) entry which is preliminary data.</text>
</comment>
<dbReference type="OrthoDB" id="7028241at2"/>
<evidence type="ECO:0000313" key="1">
    <source>
        <dbReference type="EMBL" id="RON05653.1"/>
    </source>
</evidence>
<dbReference type="EMBL" id="MOBJ01000015">
    <property type="protein sequence ID" value="RON05653.1"/>
    <property type="molecule type" value="Genomic_DNA"/>
</dbReference>
<accession>A0A423H1N0</accession>
<dbReference type="AlphaFoldDB" id="A0A423H1N0"/>
<proteinExistence type="predicted"/>
<organism evidence="1 2">
    <name type="scientific">Pseudomonas brassicacearum</name>
    <dbReference type="NCBI Taxonomy" id="930166"/>
    <lineage>
        <taxon>Bacteria</taxon>
        <taxon>Pseudomonadati</taxon>
        <taxon>Pseudomonadota</taxon>
        <taxon>Gammaproteobacteria</taxon>
        <taxon>Pseudomonadales</taxon>
        <taxon>Pseudomonadaceae</taxon>
        <taxon>Pseudomonas</taxon>
    </lineage>
</organism>
<gene>
    <name evidence="1" type="ORF">BK659_21355</name>
</gene>
<name>A0A423H1N0_9PSED</name>
<sequence>MGNRLNLRVLITKVIEGKALTRCLSLAFVAFVGVTSQTVSSSSEAPDEHATQRFFSPAAVNVAFSDSRGFAPVSTSADSAQPVPLLLPEEQQRWVF</sequence>
<evidence type="ECO:0000313" key="2">
    <source>
        <dbReference type="Proteomes" id="UP000286071"/>
    </source>
</evidence>
<protein>
    <submittedName>
        <fullName evidence="1">Uncharacterized protein</fullName>
    </submittedName>
</protein>